<dbReference type="Gene3D" id="3.90.1580.10">
    <property type="entry name" value="paralog of FGE (formylglycine-generating enzyme)"/>
    <property type="match status" value="1"/>
</dbReference>
<dbReference type="AlphaFoldDB" id="A0A386WJZ8"/>
<organism evidence="1 2">
    <name type="scientific">Micromonospora tulbaghiae</name>
    <dbReference type="NCBI Taxonomy" id="479978"/>
    <lineage>
        <taxon>Bacteria</taxon>
        <taxon>Bacillati</taxon>
        <taxon>Actinomycetota</taxon>
        <taxon>Actinomycetes</taxon>
        <taxon>Micromonosporales</taxon>
        <taxon>Micromonosporaceae</taxon>
        <taxon>Micromonospora</taxon>
    </lineage>
</organism>
<dbReference type="InterPro" id="IPR016187">
    <property type="entry name" value="CTDL_fold"/>
</dbReference>
<sequence>MSYADLSFSQWNDLSEGAAGRLAQDIAARHELRVAGVRNTSYAGRSHRTALFDRGGMRFALVPGGRPALGYDAGRFRPGPRQTADYADSAAEFGLPSLTEYVEAMTSPVRDVDMPAMLVAVDAFDPCEIPLAPENPRVRELVASAGGRVGGVRTVGSGGDGLTVEFDRTGQVVRARAIREVSYDEAMAGLASLGLRTATPDEWEWACGAGATTLFRWGDDCPDDGYPYDHRTGPHRQENLWGLAIGQDPYRHEVTTERTVVCGGDGGGATCGGSGFFLGWLTIATAYRDEDFGRWFASDDGYADEILTRPVVELG</sequence>
<reference evidence="1 2" key="1">
    <citation type="submission" date="2017-10" db="EMBL/GenBank/DDBJ databases">
        <title>Integration of genomic and chemical information greatly accelerates assignment of the full stereostructure of myelolactone, a potent inhibitor of myeloma from a marine-derived Micromonospora.</title>
        <authorList>
            <person name="Kim M.C."/>
            <person name="Machado H."/>
            <person name="Jensen P.R."/>
            <person name="Fenical W."/>
        </authorList>
    </citation>
    <scope>NUCLEOTIDE SEQUENCE [LARGE SCALE GENOMIC DNA]</scope>
    <source>
        <strain evidence="1 2">CNY-010</strain>
    </source>
</reference>
<evidence type="ECO:0000313" key="2">
    <source>
        <dbReference type="Proteomes" id="UP000267804"/>
    </source>
</evidence>
<name>A0A386WJZ8_9ACTN</name>
<dbReference type="InterPro" id="IPR042095">
    <property type="entry name" value="SUMF_sf"/>
</dbReference>
<gene>
    <name evidence="1" type="ORF">CSH63_06090</name>
</gene>
<dbReference type="KEGG" id="mtua:CSH63_06090"/>
<dbReference type="Proteomes" id="UP000267804">
    <property type="component" value="Chromosome"/>
</dbReference>
<protein>
    <submittedName>
        <fullName evidence="1">Uncharacterized protein</fullName>
    </submittedName>
</protein>
<evidence type="ECO:0000313" key="1">
    <source>
        <dbReference type="EMBL" id="AYF27004.1"/>
    </source>
</evidence>
<accession>A0A386WJZ8</accession>
<dbReference type="RefSeq" id="WP_120569390.1">
    <property type="nucleotide sequence ID" value="NZ_CP024087.1"/>
</dbReference>
<dbReference type="SUPFAM" id="SSF56436">
    <property type="entry name" value="C-type lectin-like"/>
    <property type="match status" value="1"/>
</dbReference>
<dbReference type="EMBL" id="CP024087">
    <property type="protein sequence ID" value="AYF27004.1"/>
    <property type="molecule type" value="Genomic_DNA"/>
</dbReference>
<proteinExistence type="predicted"/>